<feature type="non-terminal residue" evidence="1">
    <location>
        <position position="1"/>
    </location>
</feature>
<name>X1UP71_9ZZZZ</name>
<reference evidence="1" key="1">
    <citation type="journal article" date="2014" name="Front. Microbiol.">
        <title>High frequency of phylogenetically diverse reductive dehalogenase-homologous genes in deep subseafloor sedimentary metagenomes.</title>
        <authorList>
            <person name="Kawai M."/>
            <person name="Futagami T."/>
            <person name="Toyoda A."/>
            <person name="Takaki Y."/>
            <person name="Nishi S."/>
            <person name="Hori S."/>
            <person name="Arai W."/>
            <person name="Tsubouchi T."/>
            <person name="Morono Y."/>
            <person name="Uchiyama I."/>
            <person name="Ito T."/>
            <person name="Fujiyama A."/>
            <person name="Inagaki F."/>
            <person name="Takami H."/>
        </authorList>
    </citation>
    <scope>NUCLEOTIDE SEQUENCE</scope>
    <source>
        <strain evidence="1">Expedition CK06-06</strain>
    </source>
</reference>
<dbReference type="EMBL" id="BARW01036618">
    <property type="protein sequence ID" value="GAJ19273.1"/>
    <property type="molecule type" value="Genomic_DNA"/>
</dbReference>
<accession>X1UP71</accession>
<organism evidence="1">
    <name type="scientific">marine sediment metagenome</name>
    <dbReference type="NCBI Taxonomy" id="412755"/>
    <lineage>
        <taxon>unclassified sequences</taxon>
        <taxon>metagenomes</taxon>
        <taxon>ecological metagenomes</taxon>
    </lineage>
</organism>
<dbReference type="AlphaFoldDB" id="X1UP71"/>
<evidence type="ECO:0000313" key="1">
    <source>
        <dbReference type="EMBL" id="GAJ19273.1"/>
    </source>
</evidence>
<gene>
    <name evidence="1" type="ORF">S12H4_56789</name>
</gene>
<dbReference type="InterPro" id="IPR012340">
    <property type="entry name" value="NA-bd_OB-fold"/>
</dbReference>
<protein>
    <submittedName>
        <fullName evidence="1">Uncharacterized protein</fullName>
    </submittedName>
</protein>
<proteinExistence type="predicted"/>
<dbReference type="Gene3D" id="2.40.50.140">
    <property type="entry name" value="Nucleic acid-binding proteins"/>
    <property type="match status" value="1"/>
</dbReference>
<comment type="caution">
    <text evidence="1">The sequence shown here is derived from an EMBL/GenBank/DDBJ whole genome shotgun (WGS) entry which is preliminary data.</text>
</comment>
<sequence length="55" mass="6407">SSTVPVVVWGMQAIEYLKMIDESKVIRLENVKLKRNKLTQIKELNVTKHSRLDLL</sequence>